<dbReference type="Proteomes" id="UP000310200">
    <property type="component" value="Unassembled WGS sequence"/>
</dbReference>
<evidence type="ECO:0000256" key="1">
    <source>
        <dbReference type="SAM" id="MobiDB-lite"/>
    </source>
</evidence>
<dbReference type="EMBL" id="QBLH01001801">
    <property type="protein sequence ID" value="TGZ51108.1"/>
    <property type="molecule type" value="Genomic_DNA"/>
</dbReference>
<organism evidence="2 3">
    <name type="scientific">Temnothorax longispinosus</name>
    <dbReference type="NCBI Taxonomy" id="300112"/>
    <lineage>
        <taxon>Eukaryota</taxon>
        <taxon>Metazoa</taxon>
        <taxon>Ecdysozoa</taxon>
        <taxon>Arthropoda</taxon>
        <taxon>Hexapoda</taxon>
        <taxon>Insecta</taxon>
        <taxon>Pterygota</taxon>
        <taxon>Neoptera</taxon>
        <taxon>Endopterygota</taxon>
        <taxon>Hymenoptera</taxon>
        <taxon>Apocrita</taxon>
        <taxon>Aculeata</taxon>
        <taxon>Formicoidea</taxon>
        <taxon>Formicidae</taxon>
        <taxon>Myrmicinae</taxon>
        <taxon>Temnothorax</taxon>
    </lineage>
</organism>
<protein>
    <submittedName>
        <fullName evidence="2">Uncharacterized protein</fullName>
    </submittedName>
</protein>
<evidence type="ECO:0000313" key="3">
    <source>
        <dbReference type="Proteomes" id="UP000310200"/>
    </source>
</evidence>
<feature type="compositionally biased region" description="Basic and acidic residues" evidence="1">
    <location>
        <begin position="1"/>
        <end position="17"/>
    </location>
</feature>
<evidence type="ECO:0000313" key="2">
    <source>
        <dbReference type="EMBL" id="TGZ51108.1"/>
    </source>
</evidence>
<keyword evidence="3" id="KW-1185">Reference proteome</keyword>
<accession>A0A4S2KSX8</accession>
<comment type="caution">
    <text evidence="2">The sequence shown here is derived from an EMBL/GenBank/DDBJ whole genome shotgun (WGS) entry which is preliminary data.</text>
</comment>
<dbReference type="AlphaFoldDB" id="A0A4S2KSX8"/>
<sequence length="134" mass="15166">MVSKRDQDEKEEEEKSKGPGRGLPGWDEKSFVLRVQRSARPFQRERRYAGLYFESRELIFMNPKTSERSKDAANGRTAMRRDDGQVTIEINAVGRTVPKMIANYGFSCKAVVSGGVHIVVAAYTTLFARMLYGI</sequence>
<gene>
    <name evidence="2" type="ORF">DBV15_11072</name>
</gene>
<name>A0A4S2KSX8_9HYME</name>
<reference evidence="2 3" key="1">
    <citation type="journal article" date="2019" name="Philos. Trans. R. Soc. Lond., B, Biol. Sci.">
        <title>Ant behaviour and brain gene expression of defending hosts depend on the ecological success of the intruding social parasite.</title>
        <authorList>
            <person name="Kaur R."/>
            <person name="Stoldt M."/>
            <person name="Jongepier E."/>
            <person name="Feldmeyer B."/>
            <person name="Menzel F."/>
            <person name="Bornberg-Bauer E."/>
            <person name="Foitzik S."/>
        </authorList>
    </citation>
    <scope>NUCLEOTIDE SEQUENCE [LARGE SCALE GENOMIC DNA]</scope>
    <source>
        <tissue evidence="2">Whole body</tissue>
    </source>
</reference>
<feature type="region of interest" description="Disordered" evidence="1">
    <location>
        <begin position="1"/>
        <end position="26"/>
    </location>
</feature>
<proteinExistence type="predicted"/>